<sequence>DSHGFSSHPRSVTLLHCLYLPRCRAGAHGGHGLQPHVGRLGVAHHNVALRRRRRLRGCRERLQSEIVVLAADEVLHLLRCSFC</sequence>
<dbReference type="EMBL" id="BT089728">
    <property type="protein sequence ID" value="ACU13807.1"/>
    <property type="molecule type" value="mRNA"/>
</dbReference>
<name>C6SX34_SOYBN</name>
<feature type="non-terminal residue" evidence="1">
    <location>
        <position position="1"/>
    </location>
</feature>
<dbReference type="AlphaFoldDB" id="C6SX34"/>
<proteinExistence type="evidence at transcript level"/>
<protein>
    <submittedName>
        <fullName evidence="1">Uncharacterized protein</fullName>
    </submittedName>
</protein>
<evidence type="ECO:0000313" key="1">
    <source>
        <dbReference type="EMBL" id="ACU13807.1"/>
    </source>
</evidence>
<organism evidence="1">
    <name type="scientific">Glycine max</name>
    <name type="common">Soybean</name>
    <name type="synonym">Glycine hispida</name>
    <dbReference type="NCBI Taxonomy" id="3847"/>
    <lineage>
        <taxon>Eukaryota</taxon>
        <taxon>Viridiplantae</taxon>
        <taxon>Streptophyta</taxon>
        <taxon>Embryophyta</taxon>
        <taxon>Tracheophyta</taxon>
        <taxon>Spermatophyta</taxon>
        <taxon>Magnoliopsida</taxon>
        <taxon>eudicotyledons</taxon>
        <taxon>Gunneridae</taxon>
        <taxon>Pentapetalae</taxon>
        <taxon>rosids</taxon>
        <taxon>fabids</taxon>
        <taxon>Fabales</taxon>
        <taxon>Fabaceae</taxon>
        <taxon>Papilionoideae</taxon>
        <taxon>50 kb inversion clade</taxon>
        <taxon>NPAAA clade</taxon>
        <taxon>indigoferoid/millettioid clade</taxon>
        <taxon>Phaseoleae</taxon>
        <taxon>Glycine</taxon>
        <taxon>Glycine subgen. Soja</taxon>
    </lineage>
</organism>
<reference evidence="1" key="1">
    <citation type="submission" date="2009-08" db="EMBL/GenBank/DDBJ databases">
        <authorList>
            <person name="Cheung F."/>
            <person name="Xiao Y."/>
            <person name="Chan A."/>
            <person name="Moskal W."/>
            <person name="Town C.D."/>
        </authorList>
    </citation>
    <scope>NUCLEOTIDE SEQUENCE</scope>
</reference>
<accession>C6SX34</accession>